<comment type="similarity">
    <text evidence="1">Belongs to the RecJ family.</text>
</comment>
<organism evidence="9 10">
    <name type="scientific">Candidatus Atelocyanobacterium thalassa isolate SIO64986</name>
    <dbReference type="NCBI Taxonomy" id="1527444"/>
    <lineage>
        <taxon>Bacteria</taxon>
        <taxon>Bacillati</taxon>
        <taxon>Cyanobacteriota</taxon>
        <taxon>Cyanophyceae</taxon>
        <taxon>Oscillatoriophycideae</taxon>
        <taxon>Chroococcales</taxon>
        <taxon>Aphanothecaceae</taxon>
        <taxon>Candidatus Atelocyanobacterium</taxon>
        <taxon>Candidatus Atelocyanobacterium thalassae</taxon>
    </lineage>
</organism>
<gene>
    <name evidence="9" type="ORF">ucyna2_00982</name>
</gene>
<feature type="domain" description="RecJ OB" evidence="8">
    <location>
        <begin position="466"/>
        <end position="566"/>
    </location>
</feature>
<sequence length="650" mass="73071">MKLPNQRWDIASPNPKKIELLAKEMQVSNLIIKIILNRGVDTSDLARIYLNPNEEILPPPLAEFPDLYKSINLLIIAIEKKHKIAICGDYDADGMTSTSLLLRALKYFGGDVYYKIPNRIKDGYGINKQIVEDFSKNGVKLILTVDNGITAYEPIKRAAELGLSVIITDHHDIPKRLPPADAILNPKLLPNESPYSGLAGVGVAYVLALTLSQTLNKTEGIIASLLELFTLGTIADLAPLTGVNRRWLKQGLKQLPNSQLPGIQALIKVSGISDEQKQLKSDDIGFKLGPRINAVGRIGEPKTAIELLTTDNLEVALEKALECEEINKIRKSLCERIEKEAIDLIENIPLDYQEKRVLIVVQHKWHHGVIGIVASRLVERYGVPVFIGTYEEDDINKIRGSARGIPEFDVFHALQYCDDLLDKFGGHKAAGGFNLKQKNLSFFEKKLSEFAHQYLQLHHIKPLIKIDSAINFKDIDNNLYETLDSLQPWGIGNAIPIFWTPNIIILKQKVIGDNHLKILLAQNDGQQIEAVAWRFGSYYPLPKQLDIAYKLSKNFWNGKNNIQLEIVGIRIPSSMNKEFQSTFEFNGKQYICSIKGNKLKIKNLQGKTLSIDKGKREGLLENGYEKIKTIDVTHQPYYTIVKMALHSLNL</sequence>
<evidence type="ECO:0000256" key="2">
    <source>
        <dbReference type="ARBA" id="ARBA00019841"/>
    </source>
</evidence>
<dbReference type="InterPro" id="IPR051673">
    <property type="entry name" value="SSDNA_exonuclease_RecJ"/>
</dbReference>
<dbReference type="InterPro" id="IPR004610">
    <property type="entry name" value="RecJ"/>
</dbReference>
<name>A0A086CG46_9CHRO</name>
<dbReference type="STRING" id="1527444.ucyna2_00982"/>
<dbReference type="PANTHER" id="PTHR30255:SF2">
    <property type="entry name" value="SINGLE-STRANDED-DNA-SPECIFIC EXONUCLEASE RECJ"/>
    <property type="match status" value="1"/>
</dbReference>
<dbReference type="GO" id="GO:0006281">
    <property type="term" value="P:DNA repair"/>
    <property type="evidence" value="ECO:0007669"/>
    <property type="project" value="InterPro"/>
</dbReference>
<dbReference type="NCBIfam" id="TIGR00644">
    <property type="entry name" value="recJ"/>
    <property type="match status" value="1"/>
</dbReference>
<dbReference type="GO" id="GO:0008409">
    <property type="term" value="F:5'-3' exonuclease activity"/>
    <property type="evidence" value="ECO:0007669"/>
    <property type="project" value="InterPro"/>
</dbReference>
<dbReference type="Pfam" id="PF17768">
    <property type="entry name" value="RecJ_OB"/>
    <property type="match status" value="1"/>
</dbReference>
<comment type="caution">
    <text evidence="9">The sequence shown here is derived from an EMBL/GenBank/DDBJ whole genome shotgun (WGS) entry which is preliminary data.</text>
</comment>
<evidence type="ECO:0000313" key="9">
    <source>
        <dbReference type="EMBL" id="KFF41160.1"/>
    </source>
</evidence>
<reference evidence="9 10" key="1">
    <citation type="submission" date="2014-08" db="EMBL/GenBank/DDBJ databases">
        <title>Comparative genomics reveals surprising divergence of two closely related strains of uncultivated UCYN-A cyanobacteria.</title>
        <authorList>
            <person name="Bombar D."/>
            <person name="Heller P."/>
            <person name="Sanchez-Baracaldo P."/>
            <person name="Carter B.J."/>
            <person name="Zert J.P."/>
        </authorList>
    </citation>
    <scope>NUCLEOTIDE SEQUENCE [LARGE SCALE GENOMIC DNA]</scope>
</reference>
<dbReference type="GO" id="GO:0003676">
    <property type="term" value="F:nucleic acid binding"/>
    <property type="evidence" value="ECO:0007669"/>
    <property type="project" value="InterPro"/>
</dbReference>
<feature type="domain" description="DDH" evidence="6">
    <location>
        <begin position="83"/>
        <end position="233"/>
    </location>
</feature>
<evidence type="ECO:0000256" key="1">
    <source>
        <dbReference type="ARBA" id="ARBA00005915"/>
    </source>
</evidence>
<dbReference type="SUPFAM" id="SSF64182">
    <property type="entry name" value="DHH phosphoesterases"/>
    <property type="match status" value="1"/>
</dbReference>
<feature type="domain" description="DHHA1" evidence="7">
    <location>
        <begin position="356"/>
        <end position="451"/>
    </location>
</feature>
<keyword evidence="4 9" id="KW-0378">Hydrolase</keyword>
<dbReference type="AlphaFoldDB" id="A0A086CG46"/>
<dbReference type="InterPro" id="IPR041122">
    <property type="entry name" value="RecJ_OB"/>
</dbReference>
<evidence type="ECO:0000313" key="10">
    <source>
        <dbReference type="Proteomes" id="UP000028922"/>
    </source>
</evidence>
<dbReference type="InterPro" id="IPR001667">
    <property type="entry name" value="DDH_dom"/>
</dbReference>
<dbReference type="PATRIC" id="fig|1527444.3.peg.933"/>
<keyword evidence="3" id="KW-0540">Nuclease</keyword>
<evidence type="ECO:0000259" key="6">
    <source>
        <dbReference type="Pfam" id="PF01368"/>
    </source>
</evidence>
<dbReference type="Pfam" id="PF02272">
    <property type="entry name" value="DHHA1"/>
    <property type="match status" value="1"/>
</dbReference>
<dbReference type="GO" id="GO:0006310">
    <property type="term" value="P:DNA recombination"/>
    <property type="evidence" value="ECO:0007669"/>
    <property type="project" value="InterPro"/>
</dbReference>
<dbReference type="Gene3D" id="3.10.310.30">
    <property type="match status" value="1"/>
</dbReference>
<protein>
    <recommendedName>
        <fullName evidence="2">Single-stranded-DNA-specific exonuclease RecJ</fullName>
    </recommendedName>
</protein>
<dbReference type="Pfam" id="PF01368">
    <property type="entry name" value="DHH"/>
    <property type="match status" value="1"/>
</dbReference>
<dbReference type="InterPro" id="IPR038763">
    <property type="entry name" value="DHH_sf"/>
</dbReference>
<accession>A0A086CG46</accession>
<evidence type="ECO:0000259" key="8">
    <source>
        <dbReference type="Pfam" id="PF17768"/>
    </source>
</evidence>
<dbReference type="Proteomes" id="UP000028922">
    <property type="component" value="Unassembled WGS sequence"/>
</dbReference>
<evidence type="ECO:0000256" key="5">
    <source>
        <dbReference type="ARBA" id="ARBA00022839"/>
    </source>
</evidence>
<dbReference type="InterPro" id="IPR003156">
    <property type="entry name" value="DHHA1_dom"/>
</dbReference>
<dbReference type="eggNOG" id="COG0608">
    <property type="taxonomic scope" value="Bacteria"/>
</dbReference>
<proteinExistence type="inferred from homology"/>
<dbReference type="EMBL" id="JPSP01000012">
    <property type="protein sequence ID" value="KFF41160.1"/>
    <property type="molecule type" value="Genomic_DNA"/>
</dbReference>
<evidence type="ECO:0000256" key="3">
    <source>
        <dbReference type="ARBA" id="ARBA00022722"/>
    </source>
</evidence>
<keyword evidence="5 9" id="KW-0269">Exonuclease</keyword>
<dbReference type="Gene3D" id="3.90.1640.30">
    <property type="match status" value="1"/>
</dbReference>
<evidence type="ECO:0000259" key="7">
    <source>
        <dbReference type="Pfam" id="PF02272"/>
    </source>
</evidence>
<dbReference type="PANTHER" id="PTHR30255">
    <property type="entry name" value="SINGLE-STRANDED-DNA-SPECIFIC EXONUCLEASE RECJ"/>
    <property type="match status" value="1"/>
</dbReference>
<evidence type="ECO:0000256" key="4">
    <source>
        <dbReference type="ARBA" id="ARBA00022801"/>
    </source>
</evidence>